<dbReference type="KEGG" id="ngv:CDO52_00100"/>
<dbReference type="EMBL" id="CP022753">
    <property type="protein sequence ID" value="ASU81391.1"/>
    <property type="molecule type" value="Genomic_DNA"/>
</dbReference>
<sequence length="68" mass="7045">MLAPYVARNRVEPGVVIAAATVGDLGAVLDSITAPAWPRPYTPTSEQQSAAAAERADLDQLVRAGVAQ</sequence>
<feature type="region of interest" description="Disordered" evidence="1">
    <location>
        <begin position="36"/>
        <end position="55"/>
    </location>
</feature>
<evidence type="ECO:0000256" key="1">
    <source>
        <dbReference type="SAM" id="MobiDB-lite"/>
    </source>
</evidence>
<keyword evidence="4" id="KW-1185">Reference proteome</keyword>
<evidence type="ECO:0000313" key="2">
    <source>
        <dbReference type="EMBL" id="ASU81391.1"/>
    </source>
</evidence>
<dbReference type="KEGG" id="ngv:CDO52_26900"/>
<evidence type="ECO:0000313" key="3">
    <source>
        <dbReference type="EMBL" id="ASU85938.1"/>
    </source>
</evidence>
<organism evidence="3 4">
    <name type="scientific">Nocardiopsis gilva YIM 90087</name>
    <dbReference type="NCBI Taxonomy" id="1235441"/>
    <lineage>
        <taxon>Bacteria</taxon>
        <taxon>Bacillati</taxon>
        <taxon>Actinomycetota</taxon>
        <taxon>Actinomycetes</taxon>
        <taxon>Streptosporangiales</taxon>
        <taxon>Nocardiopsidaceae</taxon>
        <taxon>Nocardiopsis</taxon>
    </lineage>
</organism>
<dbReference type="AlphaFoldDB" id="A0A223SCR2"/>
<dbReference type="Proteomes" id="UP000215005">
    <property type="component" value="Chromosome"/>
</dbReference>
<name>A0A223SCR2_9ACTN</name>
<reference evidence="3 4" key="1">
    <citation type="submission" date="2017-08" db="EMBL/GenBank/DDBJ databases">
        <title>The complete genome sequence of Nocardiopsis gilva YIM 90087.</title>
        <authorList>
            <person name="Yin M."/>
            <person name="Tang S."/>
        </authorList>
    </citation>
    <scope>NUCLEOTIDE SEQUENCE [LARGE SCALE GENOMIC DNA]</scope>
    <source>
        <strain evidence="3 4">YIM 90087</strain>
    </source>
</reference>
<protein>
    <submittedName>
        <fullName evidence="3">Uncharacterized protein</fullName>
    </submittedName>
</protein>
<dbReference type="EMBL" id="CP022753">
    <property type="protein sequence ID" value="ASU85938.1"/>
    <property type="molecule type" value="Genomic_DNA"/>
</dbReference>
<gene>
    <name evidence="2" type="ORF">CDO52_00100</name>
    <name evidence="3" type="ORF">CDO52_26900</name>
</gene>
<proteinExistence type="predicted"/>
<accession>A0A223SCR2</accession>
<evidence type="ECO:0000313" key="4">
    <source>
        <dbReference type="Proteomes" id="UP000215005"/>
    </source>
</evidence>